<proteinExistence type="predicted"/>
<dbReference type="Proteomes" id="UP001162164">
    <property type="component" value="Unassembled WGS sequence"/>
</dbReference>
<reference evidence="1" key="1">
    <citation type="journal article" date="2023" name="Insect Mol. Biol.">
        <title>Genome sequencing provides insights into the evolution of gene families encoding plant cell wall-degrading enzymes in longhorned beetles.</title>
        <authorList>
            <person name="Shin N.R."/>
            <person name="Okamura Y."/>
            <person name="Kirsch R."/>
            <person name="Pauchet Y."/>
        </authorList>
    </citation>
    <scope>NUCLEOTIDE SEQUENCE</scope>
    <source>
        <strain evidence="1">MMC_N1</strain>
    </source>
</reference>
<sequence length="157" mass="18500">MTELIISRGDTFPRSFLDTYRANRATEQFYNELTSSKSDELVLQNSSDPIQVTEEIHHGHSENLLDVTSLSPTKEDFLDKVELILPKSHRRRVPVYDRVDPEDSIRDIVTENDFYRFVLFKSIMISIYTCHRSMRKQETSLIIWKKNTMRSRLKGMI</sequence>
<keyword evidence="2" id="KW-1185">Reference proteome</keyword>
<name>A0ABQ9JW02_9CUCU</name>
<protein>
    <submittedName>
        <fullName evidence="1">Uncharacterized protein</fullName>
    </submittedName>
</protein>
<evidence type="ECO:0000313" key="2">
    <source>
        <dbReference type="Proteomes" id="UP001162164"/>
    </source>
</evidence>
<organism evidence="1 2">
    <name type="scientific">Molorchus minor</name>
    <dbReference type="NCBI Taxonomy" id="1323400"/>
    <lineage>
        <taxon>Eukaryota</taxon>
        <taxon>Metazoa</taxon>
        <taxon>Ecdysozoa</taxon>
        <taxon>Arthropoda</taxon>
        <taxon>Hexapoda</taxon>
        <taxon>Insecta</taxon>
        <taxon>Pterygota</taxon>
        <taxon>Neoptera</taxon>
        <taxon>Endopterygota</taxon>
        <taxon>Coleoptera</taxon>
        <taxon>Polyphaga</taxon>
        <taxon>Cucujiformia</taxon>
        <taxon>Chrysomeloidea</taxon>
        <taxon>Cerambycidae</taxon>
        <taxon>Lamiinae</taxon>
        <taxon>Monochamini</taxon>
        <taxon>Molorchus</taxon>
    </lineage>
</organism>
<accession>A0ABQ9JW02</accession>
<gene>
    <name evidence="1" type="ORF">NQ317_000131</name>
</gene>
<dbReference type="EMBL" id="JAPWTJ010000182">
    <property type="protein sequence ID" value="KAJ8981455.1"/>
    <property type="molecule type" value="Genomic_DNA"/>
</dbReference>
<evidence type="ECO:0000313" key="1">
    <source>
        <dbReference type="EMBL" id="KAJ8981455.1"/>
    </source>
</evidence>
<comment type="caution">
    <text evidence="1">The sequence shown here is derived from an EMBL/GenBank/DDBJ whole genome shotgun (WGS) entry which is preliminary data.</text>
</comment>